<dbReference type="Gene3D" id="1.10.10.1320">
    <property type="entry name" value="Anti-sigma factor, zinc-finger domain"/>
    <property type="match status" value="1"/>
</dbReference>
<feature type="domain" description="Putative zinc-finger" evidence="4">
    <location>
        <begin position="14"/>
        <end position="45"/>
    </location>
</feature>
<dbReference type="Proteomes" id="UP000628736">
    <property type="component" value="Unassembled WGS sequence"/>
</dbReference>
<feature type="transmembrane region" description="Helical" evidence="3">
    <location>
        <begin position="308"/>
        <end position="329"/>
    </location>
</feature>
<keyword evidence="3" id="KW-0812">Transmembrane</keyword>
<keyword evidence="3" id="KW-1133">Transmembrane helix</keyword>
<sequence length="332" mass="37862">MVENGRNNLDCCVVRDLLPAYLEGLTEEETSAQVRAHLEGCENCRELEKDMRAQVPLEKAPKGTLKFLKRVKRTRLLAAVLSVVVALWCMWWLYDQEFHYPNTEAGRLAAVEDYVSRPSDSRDTKGVQEGTPIHVGGWQEIEGQLAIFFKADNRNNVNGIVLLKRGIFGKYRPVSASYSPSPYTAGVYCDDVGGLGTDRTQFMIAGYGCREILSAQLEFWGGSWDGIQRWTTTRTYDLEEPDFLWLYDQEELIRDLGWEFGDGQDQVFWLDVREIRLLDREGNDITGRYRDGSVTESWGGGIGTAEQFLLYVYMGIIALLGLTMVRYFLRKD</sequence>
<reference evidence="5" key="1">
    <citation type="submission" date="2020-08" db="EMBL/GenBank/DDBJ databases">
        <title>Genome public.</title>
        <authorList>
            <person name="Liu C."/>
            <person name="Sun Q."/>
        </authorList>
    </citation>
    <scope>NUCLEOTIDE SEQUENCE</scope>
    <source>
        <strain evidence="5">NSJ-23</strain>
    </source>
</reference>
<proteinExistence type="inferred from homology"/>
<comment type="caution">
    <text evidence="5">The sequence shown here is derived from an EMBL/GenBank/DDBJ whole genome shotgun (WGS) entry which is preliminary data.</text>
</comment>
<comment type="similarity">
    <text evidence="1">Belongs to the zinc-associated anti-sigma factor (ZAS) superfamily. Anti-sigma-W factor family.</text>
</comment>
<evidence type="ECO:0000313" key="6">
    <source>
        <dbReference type="Proteomes" id="UP000628736"/>
    </source>
</evidence>
<accession>A0A8J6J861</accession>
<keyword evidence="6" id="KW-1185">Reference proteome</keyword>
<organism evidence="5 6">
    <name type="scientific">Flintibacter hominis</name>
    <dbReference type="NCBI Taxonomy" id="2763048"/>
    <lineage>
        <taxon>Bacteria</taxon>
        <taxon>Bacillati</taxon>
        <taxon>Bacillota</taxon>
        <taxon>Clostridia</taxon>
        <taxon>Eubacteriales</taxon>
        <taxon>Flintibacter</taxon>
    </lineage>
</organism>
<evidence type="ECO:0000256" key="3">
    <source>
        <dbReference type="SAM" id="Phobius"/>
    </source>
</evidence>
<dbReference type="RefSeq" id="WP_186851906.1">
    <property type="nucleotide sequence ID" value="NZ_JACOPO010000001.1"/>
</dbReference>
<feature type="transmembrane region" description="Helical" evidence="3">
    <location>
        <begin position="76"/>
        <end position="94"/>
    </location>
</feature>
<name>A0A8J6J861_9FIRM</name>
<dbReference type="EMBL" id="JACOPO010000001">
    <property type="protein sequence ID" value="MBC5721443.1"/>
    <property type="molecule type" value="Genomic_DNA"/>
</dbReference>
<dbReference type="AlphaFoldDB" id="A0A8J6J861"/>
<evidence type="ECO:0000259" key="4">
    <source>
        <dbReference type="Pfam" id="PF13490"/>
    </source>
</evidence>
<dbReference type="InterPro" id="IPR027383">
    <property type="entry name" value="Znf_put"/>
</dbReference>
<evidence type="ECO:0000313" key="5">
    <source>
        <dbReference type="EMBL" id="MBC5721443.1"/>
    </source>
</evidence>
<protein>
    <recommendedName>
        <fullName evidence="2">Anti-sigma-W factor RsiW</fullName>
    </recommendedName>
</protein>
<evidence type="ECO:0000256" key="1">
    <source>
        <dbReference type="ARBA" id="ARBA00024353"/>
    </source>
</evidence>
<gene>
    <name evidence="5" type="ORF">H8S11_01200</name>
</gene>
<evidence type="ECO:0000256" key="2">
    <source>
        <dbReference type="ARBA" id="ARBA00024438"/>
    </source>
</evidence>
<keyword evidence="3" id="KW-0472">Membrane</keyword>
<dbReference type="InterPro" id="IPR041916">
    <property type="entry name" value="Anti_sigma_zinc_sf"/>
</dbReference>
<dbReference type="Pfam" id="PF13490">
    <property type="entry name" value="zf-HC2"/>
    <property type="match status" value="1"/>
</dbReference>